<evidence type="ECO:0000256" key="1">
    <source>
        <dbReference type="SAM" id="Phobius"/>
    </source>
</evidence>
<feature type="domain" description="DUF2061" evidence="2">
    <location>
        <begin position="1"/>
        <end position="51"/>
    </location>
</feature>
<reference evidence="3" key="1">
    <citation type="submission" date="2022-05" db="EMBL/GenBank/DDBJ databases">
        <title>Schlegelella sp. nov., isolated from mangrove soil.</title>
        <authorList>
            <person name="Liu Y."/>
            <person name="Ge X."/>
            <person name="Liu W."/>
        </authorList>
    </citation>
    <scope>NUCLEOTIDE SEQUENCE</scope>
    <source>
        <strain evidence="3">S2-27</strain>
    </source>
</reference>
<dbReference type="Proteomes" id="UP001165541">
    <property type="component" value="Unassembled WGS sequence"/>
</dbReference>
<dbReference type="Pfam" id="PF09834">
    <property type="entry name" value="DUF2061"/>
    <property type="match status" value="1"/>
</dbReference>
<dbReference type="EMBL" id="JAMKFE010000021">
    <property type="protein sequence ID" value="MCM5682637.1"/>
    <property type="molecule type" value="Genomic_DNA"/>
</dbReference>
<evidence type="ECO:0000313" key="4">
    <source>
        <dbReference type="Proteomes" id="UP001165541"/>
    </source>
</evidence>
<proteinExistence type="predicted"/>
<name>A0ABT0YWB7_9BURK</name>
<sequence length="79" mass="8692">MAKTASFGVMHLGIAFSVSYILTGSVAISGAITLIEPLCNTVAHYFFDKYWGHPEVVARLQTWRRRLRAQPKSPASVGI</sequence>
<organism evidence="3 4">
    <name type="scientific">Caldimonas mangrovi</name>
    <dbReference type="NCBI Taxonomy" id="2944811"/>
    <lineage>
        <taxon>Bacteria</taxon>
        <taxon>Pseudomonadati</taxon>
        <taxon>Pseudomonadota</taxon>
        <taxon>Betaproteobacteria</taxon>
        <taxon>Burkholderiales</taxon>
        <taxon>Sphaerotilaceae</taxon>
        <taxon>Caldimonas</taxon>
    </lineage>
</organism>
<protein>
    <submittedName>
        <fullName evidence="3">DUF2061 domain-containing protein</fullName>
    </submittedName>
</protein>
<keyword evidence="1" id="KW-0472">Membrane</keyword>
<keyword evidence="1" id="KW-0812">Transmembrane</keyword>
<comment type="caution">
    <text evidence="3">The sequence shown here is derived from an EMBL/GenBank/DDBJ whole genome shotgun (WGS) entry which is preliminary data.</text>
</comment>
<keyword evidence="4" id="KW-1185">Reference proteome</keyword>
<evidence type="ECO:0000313" key="3">
    <source>
        <dbReference type="EMBL" id="MCM5682637.1"/>
    </source>
</evidence>
<evidence type="ECO:0000259" key="2">
    <source>
        <dbReference type="Pfam" id="PF09834"/>
    </source>
</evidence>
<gene>
    <name evidence="3" type="ORF">M8A51_24155</name>
</gene>
<dbReference type="InterPro" id="IPR018638">
    <property type="entry name" value="DUF2061_membrane"/>
</dbReference>
<keyword evidence="1" id="KW-1133">Transmembrane helix</keyword>
<feature type="transmembrane region" description="Helical" evidence="1">
    <location>
        <begin position="12"/>
        <end position="35"/>
    </location>
</feature>
<dbReference type="RefSeq" id="WP_251781183.1">
    <property type="nucleotide sequence ID" value="NZ_JAMKFE010000021.1"/>
</dbReference>
<accession>A0ABT0YWB7</accession>